<feature type="non-terminal residue" evidence="2">
    <location>
        <position position="1"/>
    </location>
</feature>
<dbReference type="AlphaFoldDB" id="A0A0K2V6L8"/>
<proteinExistence type="predicted"/>
<sequence>VEGAGGKGMNLNKSGEKLQGRSGRGEQTDTWGAIPVKSNLYGNTYVRIQQILRRAINDPDMIRDIIKLMLSIYDHTSFGRVLRKVSLAKDCPKNNKQTNGSHKKGKTRVAIKKKLMNASVDSNKTFYTNEGVTEMIFSSNEDDDEGEEYLISAEKIKDIKGILG</sequence>
<feature type="compositionally biased region" description="Basic and acidic residues" evidence="1">
    <location>
        <begin position="14"/>
        <end position="27"/>
    </location>
</feature>
<evidence type="ECO:0000313" key="2">
    <source>
        <dbReference type="EMBL" id="CDW46124.1"/>
    </source>
</evidence>
<feature type="region of interest" description="Disordered" evidence="1">
    <location>
        <begin position="1"/>
        <end position="30"/>
    </location>
</feature>
<protein>
    <submittedName>
        <fullName evidence="2">Uncharacterized protein</fullName>
    </submittedName>
</protein>
<organism evidence="2">
    <name type="scientific">Lepeophtheirus salmonis</name>
    <name type="common">Salmon louse</name>
    <name type="synonym">Caligus salmonis</name>
    <dbReference type="NCBI Taxonomy" id="72036"/>
    <lineage>
        <taxon>Eukaryota</taxon>
        <taxon>Metazoa</taxon>
        <taxon>Ecdysozoa</taxon>
        <taxon>Arthropoda</taxon>
        <taxon>Crustacea</taxon>
        <taxon>Multicrustacea</taxon>
        <taxon>Hexanauplia</taxon>
        <taxon>Copepoda</taxon>
        <taxon>Siphonostomatoida</taxon>
        <taxon>Caligidae</taxon>
        <taxon>Lepeophtheirus</taxon>
    </lineage>
</organism>
<reference evidence="2" key="1">
    <citation type="submission" date="2014-05" db="EMBL/GenBank/DDBJ databases">
        <authorList>
            <person name="Chronopoulou M."/>
        </authorList>
    </citation>
    <scope>NUCLEOTIDE SEQUENCE</scope>
    <source>
        <tissue evidence="2">Whole organism</tissue>
    </source>
</reference>
<accession>A0A0K2V6L8</accession>
<dbReference type="EMBL" id="HACA01028763">
    <property type="protein sequence ID" value="CDW46124.1"/>
    <property type="molecule type" value="Transcribed_RNA"/>
</dbReference>
<evidence type="ECO:0000256" key="1">
    <source>
        <dbReference type="SAM" id="MobiDB-lite"/>
    </source>
</evidence>
<name>A0A0K2V6L8_LEPSM</name>